<keyword evidence="2" id="KW-1185">Reference proteome</keyword>
<dbReference type="EMBL" id="JAVFWL010000006">
    <property type="protein sequence ID" value="KAK6763640.1"/>
    <property type="molecule type" value="Genomic_DNA"/>
</dbReference>
<comment type="caution">
    <text evidence="1">The sequence shown here is derived from an EMBL/GenBank/DDBJ whole genome shotgun (WGS) entry which is preliminary data.</text>
</comment>
<proteinExistence type="predicted"/>
<evidence type="ECO:0000313" key="1">
    <source>
        <dbReference type="EMBL" id="KAK6763640.1"/>
    </source>
</evidence>
<accession>A0ABR1ELU1</accession>
<reference evidence="1 2" key="1">
    <citation type="submission" date="2023-08" db="EMBL/GenBank/DDBJ databases">
        <title>A Necator americanus chromosomal reference genome.</title>
        <authorList>
            <person name="Ilik V."/>
            <person name="Petrzelkova K.J."/>
            <person name="Pardy F."/>
            <person name="Fuh T."/>
            <person name="Niatou-Singa F.S."/>
            <person name="Gouil Q."/>
            <person name="Baker L."/>
            <person name="Ritchie M.E."/>
            <person name="Jex A.R."/>
            <person name="Gazzola D."/>
            <person name="Li H."/>
            <person name="Toshio Fujiwara R."/>
            <person name="Zhan B."/>
            <person name="Aroian R.V."/>
            <person name="Pafco B."/>
            <person name="Schwarz E.M."/>
        </authorList>
    </citation>
    <scope>NUCLEOTIDE SEQUENCE [LARGE SCALE GENOMIC DNA]</scope>
    <source>
        <strain evidence="1 2">Aroian</strain>
        <tissue evidence="1">Whole animal</tissue>
    </source>
</reference>
<protein>
    <submittedName>
        <fullName evidence="1">Uncharacterized protein</fullName>
    </submittedName>
</protein>
<gene>
    <name evidence="1" type="primary">Necator_chrX.g24257</name>
    <name evidence="1" type="ORF">RB195_024092</name>
</gene>
<sequence length="87" mass="10341">MEKKICYWQRSKKEVYDDCVLEDSLSQGDWHIEEDANVDYETLLRGLRVVLNVPRSHARQTWIEFRRSPRNVGKKKDFEASSECIAH</sequence>
<evidence type="ECO:0000313" key="2">
    <source>
        <dbReference type="Proteomes" id="UP001303046"/>
    </source>
</evidence>
<dbReference type="Proteomes" id="UP001303046">
    <property type="component" value="Unassembled WGS sequence"/>
</dbReference>
<name>A0ABR1ELU1_NECAM</name>
<organism evidence="1 2">
    <name type="scientific">Necator americanus</name>
    <name type="common">Human hookworm</name>
    <dbReference type="NCBI Taxonomy" id="51031"/>
    <lineage>
        <taxon>Eukaryota</taxon>
        <taxon>Metazoa</taxon>
        <taxon>Ecdysozoa</taxon>
        <taxon>Nematoda</taxon>
        <taxon>Chromadorea</taxon>
        <taxon>Rhabditida</taxon>
        <taxon>Rhabditina</taxon>
        <taxon>Rhabditomorpha</taxon>
        <taxon>Strongyloidea</taxon>
        <taxon>Ancylostomatidae</taxon>
        <taxon>Bunostominae</taxon>
        <taxon>Necator</taxon>
    </lineage>
</organism>